<dbReference type="Pfam" id="PF05833">
    <property type="entry name" value="NFACT_N"/>
    <property type="match status" value="1"/>
</dbReference>
<keyword evidence="3" id="KW-1185">Reference proteome</keyword>
<name>G9YGI4_9FIRM</name>
<protein>
    <recommendedName>
        <fullName evidence="1">NFACT RNA-binding domain-containing protein</fullName>
    </recommendedName>
</protein>
<evidence type="ECO:0000313" key="2">
    <source>
        <dbReference type="EMBL" id="EHM42206.1"/>
    </source>
</evidence>
<evidence type="ECO:0000259" key="1">
    <source>
        <dbReference type="Pfam" id="PF05670"/>
    </source>
</evidence>
<dbReference type="STRING" id="861450.HMPREF0080_00751"/>
<accession>G9YGI4</accession>
<dbReference type="GO" id="GO:0072344">
    <property type="term" value="P:rescue of stalled ribosome"/>
    <property type="evidence" value="ECO:0007669"/>
    <property type="project" value="TreeGrafter"/>
</dbReference>
<dbReference type="EMBL" id="AGCJ01000023">
    <property type="protein sequence ID" value="EHM42206.1"/>
    <property type="molecule type" value="Genomic_DNA"/>
</dbReference>
<comment type="caution">
    <text evidence="2">The sequence shown here is derived from an EMBL/GenBank/DDBJ whole genome shotgun (WGS) entry which is preliminary data.</text>
</comment>
<dbReference type="PANTHER" id="PTHR15239">
    <property type="entry name" value="NUCLEAR EXPORT MEDIATOR FACTOR NEMF"/>
    <property type="match status" value="1"/>
</dbReference>
<dbReference type="PATRIC" id="fig|861450.3.peg.716"/>
<dbReference type="HOGENOM" id="CLU_022481_2_1_9"/>
<dbReference type="Pfam" id="PF05670">
    <property type="entry name" value="NFACT-R_1"/>
    <property type="match status" value="1"/>
</dbReference>
<evidence type="ECO:0000313" key="3">
    <source>
        <dbReference type="Proteomes" id="UP000005481"/>
    </source>
</evidence>
<dbReference type="Gene3D" id="2.30.310.10">
    <property type="entry name" value="ibrinogen binding protein from staphylococcus aureus domain"/>
    <property type="match status" value="1"/>
</dbReference>
<sequence>MEIGIDILDRSGRLAARKIHVELMGKYSNVIFTENGVILEALIKTRRDKSALRTIAPKEAYEFPPNFMRMDPFEFSADELCNMMTAGTDEELGKWMMRRFNGMSTVVLDELSCMTGLDKNTYLRDLTDAEKHIYARAVATLGERLQGARGAYVYCKGQKEILFPLRLQSLADYDIRYYPYIEEYLKEFQDTRGSLNGEQEYLKKKTGKLIERQIRKMKRIDGELQETGKMDIYKLYGDLLMIYAYEKHDHKKSVTVKNLLSEKQENIEITLDPSLSMTDNANRYYKKYMKLRNRKQKSAELLAENEKELAYLQSLEYALQTSVTKDELADIKAEMRHVGLLPPAGKEKLKKDSSQQILTLHTDGMEIWIGRNNRQNDFLTTKKARPRDLWFHAKNQPGSHVILVSHNGTPTAEQIRAAAECAAFYSKGKDSSKVEVDSTLVRHVKKPAHAVPGFVIFENQTTYVVEPKKHVELE</sequence>
<feature type="domain" description="NFACT RNA-binding" evidence="1">
    <location>
        <begin position="361"/>
        <end position="449"/>
    </location>
</feature>
<dbReference type="PANTHER" id="PTHR15239:SF6">
    <property type="entry name" value="RIBOSOME QUALITY CONTROL COMPLEX SUBUNIT NEMF"/>
    <property type="match status" value="1"/>
</dbReference>
<dbReference type="eggNOG" id="COG1293">
    <property type="taxonomic scope" value="Bacteria"/>
</dbReference>
<gene>
    <name evidence="2" type="ORF">HMPREF0080_00751</name>
</gene>
<dbReference type="Proteomes" id="UP000005481">
    <property type="component" value="Unassembled WGS sequence"/>
</dbReference>
<dbReference type="GO" id="GO:0043023">
    <property type="term" value="F:ribosomal large subunit binding"/>
    <property type="evidence" value="ECO:0007669"/>
    <property type="project" value="TreeGrafter"/>
</dbReference>
<reference evidence="2 3" key="1">
    <citation type="submission" date="2011-08" db="EMBL/GenBank/DDBJ databases">
        <authorList>
            <person name="Weinstock G."/>
            <person name="Sodergren E."/>
            <person name="Clifton S."/>
            <person name="Fulton L."/>
            <person name="Fulton B."/>
            <person name="Courtney L."/>
            <person name="Fronick C."/>
            <person name="Harrison M."/>
            <person name="Strong C."/>
            <person name="Farmer C."/>
            <person name="Delahaunty K."/>
            <person name="Markovic C."/>
            <person name="Hall O."/>
            <person name="Minx P."/>
            <person name="Tomlinson C."/>
            <person name="Mitreva M."/>
            <person name="Hou S."/>
            <person name="Chen J."/>
            <person name="Wollam A."/>
            <person name="Pepin K.H."/>
            <person name="Johnson M."/>
            <person name="Bhonagiri V."/>
            <person name="Zhang X."/>
            <person name="Suruliraj S."/>
            <person name="Warren W."/>
            <person name="Chinwalla A."/>
            <person name="Mardis E.R."/>
            <person name="Wilson R.K."/>
        </authorList>
    </citation>
    <scope>NUCLEOTIDE SEQUENCE [LARGE SCALE GENOMIC DNA]</scope>
    <source>
        <strain evidence="2 3">F0357</strain>
    </source>
</reference>
<dbReference type="InterPro" id="IPR008532">
    <property type="entry name" value="NFACT_RNA-bd"/>
</dbReference>
<dbReference type="AlphaFoldDB" id="G9YGI4"/>
<dbReference type="GO" id="GO:0000049">
    <property type="term" value="F:tRNA binding"/>
    <property type="evidence" value="ECO:0007669"/>
    <property type="project" value="TreeGrafter"/>
</dbReference>
<organism evidence="2 3">
    <name type="scientific">Anaeroglobus geminatus F0357</name>
    <dbReference type="NCBI Taxonomy" id="861450"/>
    <lineage>
        <taxon>Bacteria</taxon>
        <taxon>Bacillati</taxon>
        <taxon>Bacillota</taxon>
        <taxon>Negativicutes</taxon>
        <taxon>Veillonellales</taxon>
        <taxon>Veillonellaceae</taxon>
        <taxon>Anaeroglobus</taxon>
    </lineage>
</organism>
<dbReference type="InterPro" id="IPR051608">
    <property type="entry name" value="RQC_Subunit_NEMF"/>
</dbReference>
<dbReference type="GO" id="GO:1990112">
    <property type="term" value="C:RQC complex"/>
    <property type="evidence" value="ECO:0007669"/>
    <property type="project" value="TreeGrafter"/>
</dbReference>
<proteinExistence type="predicted"/>